<organism evidence="7 8">
    <name type="scientific">Micromonospora reichwaldensis</name>
    <dbReference type="NCBI Taxonomy" id="3075516"/>
    <lineage>
        <taxon>Bacteria</taxon>
        <taxon>Bacillati</taxon>
        <taxon>Actinomycetota</taxon>
        <taxon>Actinomycetes</taxon>
        <taxon>Micromonosporales</taxon>
        <taxon>Micromonosporaceae</taxon>
        <taxon>Micromonospora</taxon>
    </lineage>
</organism>
<feature type="transmembrane region" description="Helical" evidence="5">
    <location>
        <begin position="19"/>
        <end position="40"/>
    </location>
</feature>
<feature type="domain" description="Methylamine utilisation protein MauE" evidence="6">
    <location>
        <begin position="18"/>
        <end position="150"/>
    </location>
</feature>
<dbReference type="RefSeq" id="WP_311414819.1">
    <property type="nucleotide sequence ID" value="NZ_JAVRFL010000056.1"/>
</dbReference>
<dbReference type="Pfam" id="PF07291">
    <property type="entry name" value="MauE"/>
    <property type="match status" value="1"/>
</dbReference>
<sequence>MIVTAPHTRVARWPTVRPWIGVAVRLGLAAVWLVAGGSKVGDLAASGRAVNAYQVMPYDLATVIGAALPFVELALGLLLLLGLATRLSAGVSAALLVVFIVGIVSAWSRGLAIDCGCFGAGGELAEGQTPSYLPEILRDLGFLALAGFLLIWPRTPVSVDGWLAGDASVEDEDE</sequence>
<keyword evidence="3 5" id="KW-1133">Transmembrane helix</keyword>
<evidence type="ECO:0000256" key="4">
    <source>
        <dbReference type="ARBA" id="ARBA00023136"/>
    </source>
</evidence>
<dbReference type="InterPro" id="IPR009908">
    <property type="entry name" value="Methylamine_util_MauE"/>
</dbReference>
<feature type="transmembrane region" description="Helical" evidence="5">
    <location>
        <begin position="87"/>
        <end position="107"/>
    </location>
</feature>
<evidence type="ECO:0000259" key="6">
    <source>
        <dbReference type="Pfam" id="PF07291"/>
    </source>
</evidence>
<evidence type="ECO:0000256" key="1">
    <source>
        <dbReference type="ARBA" id="ARBA00004141"/>
    </source>
</evidence>
<dbReference type="EMBL" id="JAVRFL010000056">
    <property type="protein sequence ID" value="MDT0533172.1"/>
    <property type="molecule type" value="Genomic_DNA"/>
</dbReference>
<accession>A0ABU2X4Q5</accession>
<evidence type="ECO:0000256" key="2">
    <source>
        <dbReference type="ARBA" id="ARBA00022692"/>
    </source>
</evidence>
<evidence type="ECO:0000256" key="5">
    <source>
        <dbReference type="SAM" id="Phobius"/>
    </source>
</evidence>
<reference evidence="7" key="1">
    <citation type="submission" date="2023-09" db="EMBL/GenBank/DDBJ databases">
        <title>30 novel species of actinomycetes from the DSMZ collection.</title>
        <authorList>
            <person name="Nouioui I."/>
        </authorList>
    </citation>
    <scope>NUCLEOTIDE SEQUENCE</scope>
    <source>
        <strain evidence="7">DSM 115977</strain>
    </source>
</reference>
<comment type="caution">
    <text evidence="7">The sequence shown here is derived from an EMBL/GenBank/DDBJ whole genome shotgun (WGS) entry which is preliminary data.</text>
</comment>
<dbReference type="Proteomes" id="UP001180973">
    <property type="component" value="Unassembled WGS sequence"/>
</dbReference>
<name>A0ABU2X4Q5_9ACTN</name>
<gene>
    <name evidence="7" type="ORF">RM555_29710</name>
</gene>
<evidence type="ECO:0000313" key="7">
    <source>
        <dbReference type="EMBL" id="MDT0533172.1"/>
    </source>
</evidence>
<keyword evidence="8" id="KW-1185">Reference proteome</keyword>
<keyword evidence="4 5" id="KW-0472">Membrane</keyword>
<evidence type="ECO:0000256" key="3">
    <source>
        <dbReference type="ARBA" id="ARBA00022989"/>
    </source>
</evidence>
<keyword evidence="2 5" id="KW-0812">Transmembrane</keyword>
<protein>
    <submittedName>
        <fullName evidence="7">MauE/DoxX family redox-associated membrane protein</fullName>
    </submittedName>
</protein>
<proteinExistence type="predicted"/>
<comment type="subcellular location">
    <subcellularLocation>
        <location evidence="1">Membrane</location>
        <topology evidence="1">Multi-pass membrane protein</topology>
    </subcellularLocation>
</comment>
<feature type="transmembrane region" description="Helical" evidence="5">
    <location>
        <begin position="60"/>
        <end position="80"/>
    </location>
</feature>
<evidence type="ECO:0000313" key="8">
    <source>
        <dbReference type="Proteomes" id="UP001180973"/>
    </source>
</evidence>